<evidence type="ECO:0000256" key="1">
    <source>
        <dbReference type="SAM" id="MobiDB-lite"/>
    </source>
</evidence>
<comment type="caution">
    <text evidence="2">The sequence shown here is derived from an EMBL/GenBank/DDBJ whole genome shotgun (WGS) entry which is preliminary data.</text>
</comment>
<evidence type="ECO:0000313" key="3">
    <source>
        <dbReference type="Proteomes" id="UP000190559"/>
    </source>
</evidence>
<dbReference type="AlphaFoldDB" id="A0A1T1NWI1"/>
<reference evidence="2 3" key="1">
    <citation type="submission" date="2015-12" db="EMBL/GenBank/DDBJ databases">
        <authorList>
            <person name="Shamseldin A."/>
            <person name="Moawad H."/>
            <person name="Abd El-Rahim W.M."/>
            <person name="Sadowsky M.J."/>
        </authorList>
    </citation>
    <scope>NUCLEOTIDE SEQUENCE [LARGE SCALE GENOMIC DNA]</scope>
    <source>
        <strain evidence="2 3">LMG9050</strain>
    </source>
</reference>
<protein>
    <submittedName>
        <fullName evidence="2">Uncharacterized protein</fullName>
    </submittedName>
</protein>
<feature type="region of interest" description="Disordered" evidence="1">
    <location>
        <begin position="70"/>
        <end position="99"/>
    </location>
</feature>
<accession>A0A1T1NWI1</accession>
<evidence type="ECO:0000313" key="2">
    <source>
        <dbReference type="EMBL" id="OOW67768.1"/>
    </source>
</evidence>
<proteinExistence type="predicted"/>
<name>A0A1T1NWI1_9XANT</name>
<dbReference type="EMBL" id="LOJW01000035">
    <property type="protein sequence ID" value="OOW67768.1"/>
    <property type="molecule type" value="Genomic_DNA"/>
</dbReference>
<dbReference type="Proteomes" id="UP000190559">
    <property type="component" value="Unassembled WGS sequence"/>
</dbReference>
<gene>
    <name evidence="2" type="ORF">Xmlh_16565</name>
</gene>
<sequence length="99" mass="9758">MGAACVVEGVAKPAKTGVAGEVRIPATAGTAEACAMAALPAIAARATSNAERRHSTGEVVWIMGDLHEGHSELSAPAQGTQADGNGDHAATALPTLQAS</sequence>
<organism evidence="2 3">
    <name type="scientific">Xanthomonas axonopodis pv. melhusii</name>
    <dbReference type="NCBI Taxonomy" id="487834"/>
    <lineage>
        <taxon>Bacteria</taxon>
        <taxon>Pseudomonadati</taxon>
        <taxon>Pseudomonadota</taxon>
        <taxon>Gammaproteobacteria</taxon>
        <taxon>Lysobacterales</taxon>
        <taxon>Lysobacteraceae</taxon>
        <taxon>Xanthomonas</taxon>
    </lineage>
</organism>